<keyword evidence="2" id="KW-1185">Reference proteome</keyword>
<name>A0A1M7XYH8_9FIRM</name>
<organism evidence="1 2">
    <name type="scientific">Anaerocolumna xylanovorans DSM 12503</name>
    <dbReference type="NCBI Taxonomy" id="1121345"/>
    <lineage>
        <taxon>Bacteria</taxon>
        <taxon>Bacillati</taxon>
        <taxon>Bacillota</taxon>
        <taxon>Clostridia</taxon>
        <taxon>Lachnospirales</taxon>
        <taxon>Lachnospiraceae</taxon>
        <taxon>Anaerocolumna</taxon>
    </lineage>
</organism>
<dbReference type="OrthoDB" id="1930403at2"/>
<evidence type="ECO:0000313" key="2">
    <source>
        <dbReference type="Proteomes" id="UP000184612"/>
    </source>
</evidence>
<evidence type="ECO:0000313" key="1">
    <source>
        <dbReference type="EMBL" id="SHO44084.1"/>
    </source>
</evidence>
<gene>
    <name evidence="1" type="ORF">SAMN02745217_00459</name>
</gene>
<dbReference type="AlphaFoldDB" id="A0A1M7XYH8"/>
<protein>
    <submittedName>
        <fullName evidence="1">Uncharacterized protein</fullName>
    </submittedName>
</protein>
<dbReference type="EMBL" id="FRFD01000003">
    <property type="protein sequence ID" value="SHO44084.1"/>
    <property type="molecule type" value="Genomic_DNA"/>
</dbReference>
<proteinExistence type="predicted"/>
<dbReference type="RefSeq" id="WP_073587173.1">
    <property type="nucleotide sequence ID" value="NZ_FRFD01000003.1"/>
</dbReference>
<dbReference type="Proteomes" id="UP000184612">
    <property type="component" value="Unassembled WGS sequence"/>
</dbReference>
<reference evidence="1 2" key="1">
    <citation type="submission" date="2016-12" db="EMBL/GenBank/DDBJ databases">
        <authorList>
            <person name="Song W.-J."/>
            <person name="Kurnit D.M."/>
        </authorList>
    </citation>
    <scope>NUCLEOTIDE SEQUENCE [LARGE SCALE GENOMIC DNA]</scope>
    <source>
        <strain evidence="1 2">DSM 12503</strain>
    </source>
</reference>
<sequence>MEEKEYLMRVIREVGRLLSEVFTSGFISAHEGTIAEMEKLSKTCVQCGLTFAGERLKELAEEIEANRHRMSAEPDRAADIFCSLEQYISLCEKKLALDCMAI</sequence>
<accession>A0A1M7XYH8</accession>
<dbReference type="STRING" id="1121345.SAMN02745217_00459"/>